<keyword evidence="3" id="KW-1185">Reference proteome</keyword>
<reference evidence="2" key="2">
    <citation type="submission" date="2020-09" db="EMBL/GenBank/DDBJ databases">
        <authorList>
            <person name="Sun Q."/>
            <person name="Ohkuma M."/>
        </authorList>
    </citation>
    <scope>NUCLEOTIDE SEQUENCE</scope>
    <source>
        <strain evidence="2">JCM 3131</strain>
    </source>
</reference>
<dbReference type="RefSeq" id="WP_189215903.1">
    <property type="nucleotide sequence ID" value="NZ_BMQK01000002.1"/>
</dbReference>
<protein>
    <recommendedName>
        <fullName evidence="4">Secreted protein</fullName>
    </recommendedName>
</protein>
<evidence type="ECO:0000313" key="2">
    <source>
        <dbReference type="EMBL" id="GGQ47372.1"/>
    </source>
</evidence>
<feature type="signal peptide" evidence="1">
    <location>
        <begin position="1"/>
        <end position="29"/>
    </location>
</feature>
<comment type="caution">
    <text evidence="2">The sequence shown here is derived from an EMBL/GenBank/DDBJ whole genome shotgun (WGS) entry which is preliminary data.</text>
</comment>
<feature type="chain" id="PRO_5036872458" description="Secreted protein" evidence="1">
    <location>
        <begin position="30"/>
        <end position="82"/>
    </location>
</feature>
<name>A0A918BAZ6_9ACTN</name>
<organism evidence="2 3">
    <name type="scientific">Streptomyces ruber</name>
    <dbReference type="NCBI Taxonomy" id="83378"/>
    <lineage>
        <taxon>Bacteria</taxon>
        <taxon>Bacillati</taxon>
        <taxon>Actinomycetota</taxon>
        <taxon>Actinomycetes</taxon>
        <taxon>Kitasatosporales</taxon>
        <taxon>Streptomycetaceae</taxon>
        <taxon>Streptomyces</taxon>
    </lineage>
</organism>
<reference evidence="2" key="1">
    <citation type="journal article" date="2014" name="Int. J. Syst. Evol. Microbiol.">
        <title>Complete genome sequence of Corynebacterium casei LMG S-19264T (=DSM 44701T), isolated from a smear-ripened cheese.</title>
        <authorList>
            <consortium name="US DOE Joint Genome Institute (JGI-PGF)"/>
            <person name="Walter F."/>
            <person name="Albersmeier A."/>
            <person name="Kalinowski J."/>
            <person name="Ruckert C."/>
        </authorList>
    </citation>
    <scope>NUCLEOTIDE SEQUENCE</scope>
    <source>
        <strain evidence="2">JCM 3131</strain>
    </source>
</reference>
<evidence type="ECO:0000313" key="3">
    <source>
        <dbReference type="Proteomes" id="UP000620156"/>
    </source>
</evidence>
<dbReference type="AlphaFoldDB" id="A0A918BAZ6"/>
<sequence length="82" mass="8846">MNKLRRALVLAASCFTVLLPAVHAVPAHAKPPAPVVETGDVTVLTGDYDILEDVLEHITIRRGNGPTAHQIYDHSRGEALPE</sequence>
<evidence type="ECO:0008006" key="4">
    <source>
        <dbReference type="Google" id="ProtNLM"/>
    </source>
</evidence>
<accession>A0A918BAZ6</accession>
<proteinExistence type="predicted"/>
<gene>
    <name evidence="2" type="ORF">GCM10010145_15470</name>
</gene>
<keyword evidence="1" id="KW-0732">Signal</keyword>
<evidence type="ECO:0000256" key="1">
    <source>
        <dbReference type="SAM" id="SignalP"/>
    </source>
</evidence>
<dbReference type="EMBL" id="BMQK01000002">
    <property type="protein sequence ID" value="GGQ47372.1"/>
    <property type="molecule type" value="Genomic_DNA"/>
</dbReference>
<dbReference type="Proteomes" id="UP000620156">
    <property type="component" value="Unassembled WGS sequence"/>
</dbReference>